<evidence type="ECO:0000313" key="1">
    <source>
        <dbReference type="EMBL" id="MDT2546623.1"/>
    </source>
</evidence>
<sequence>MRYLGIDDFLVIDRMTLAEYDLRLTAYQLRRLDQRELIHQQAWANWQVQATEQRGKKSVPVFNSFKKFFDKEKYEKEILGAKDETPKFVNS</sequence>
<proteinExistence type="predicted"/>
<protein>
    <recommendedName>
        <fullName evidence="3">Phage protein</fullName>
    </recommendedName>
</protein>
<dbReference type="RefSeq" id="WP_311816949.1">
    <property type="nucleotide sequence ID" value="NZ_JARPXG010000035.1"/>
</dbReference>
<comment type="caution">
    <text evidence="1">The sequence shown here is derived from an EMBL/GenBank/DDBJ whole genome shotgun (WGS) entry which is preliminary data.</text>
</comment>
<name>A0AAW8TBF4_9ENTE</name>
<accession>A0AAW8TBF4</accession>
<dbReference type="EMBL" id="JARPXL010000037">
    <property type="protein sequence ID" value="MDT2546623.1"/>
    <property type="molecule type" value="Genomic_DNA"/>
</dbReference>
<evidence type="ECO:0000313" key="2">
    <source>
        <dbReference type="Proteomes" id="UP001254770"/>
    </source>
</evidence>
<reference evidence="1" key="1">
    <citation type="submission" date="2023-03" db="EMBL/GenBank/DDBJ databases">
        <authorList>
            <person name="Shen W."/>
            <person name="Cai J."/>
        </authorList>
    </citation>
    <scope>NUCLEOTIDE SEQUENCE</scope>
    <source>
        <strain evidence="1">Y15</strain>
    </source>
</reference>
<dbReference type="AlphaFoldDB" id="A0AAW8TBF4"/>
<gene>
    <name evidence="1" type="ORF">P7D69_20035</name>
</gene>
<evidence type="ECO:0008006" key="3">
    <source>
        <dbReference type="Google" id="ProtNLM"/>
    </source>
</evidence>
<organism evidence="1 2">
    <name type="scientific">Enterococcus raffinosus</name>
    <dbReference type="NCBI Taxonomy" id="71452"/>
    <lineage>
        <taxon>Bacteria</taxon>
        <taxon>Bacillati</taxon>
        <taxon>Bacillota</taxon>
        <taxon>Bacilli</taxon>
        <taxon>Lactobacillales</taxon>
        <taxon>Enterococcaceae</taxon>
        <taxon>Enterococcus</taxon>
    </lineage>
</organism>
<dbReference type="Proteomes" id="UP001254770">
    <property type="component" value="Unassembled WGS sequence"/>
</dbReference>